<evidence type="ECO:0000313" key="2">
    <source>
        <dbReference type="EMBL" id="CAI9114730.1"/>
    </source>
</evidence>
<dbReference type="GO" id="GO:0007165">
    <property type="term" value="P:signal transduction"/>
    <property type="evidence" value="ECO:0007669"/>
    <property type="project" value="TreeGrafter"/>
</dbReference>
<dbReference type="GO" id="GO:0005524">
    <property type="term" value="F:ATP binding"/>
    <property type="evidence" value="ECO:0007669"/>
    <property type="project" value="InterPro"/>
</dbReference>
<dbReference type="GO" id="GO:0004672">
    <property type="term" value="F:protein kinase activity"/>
    <property type="evidence" value="ECO:0007669"/>
    <property type="project" value="InterPro"/>
</dbReference>
<dbReference type="PANTHER" id="PTHR48011">
    <property type="entry name" value="CCR4-NOT TRANSCRIPTIONAL COMPLEX SUBUNIT CAF120-RELATED"/>
    <property type="match status" value="1"/>
</dbReference>
<dbReference type="InterPro" id="IPR011009">
    <property type="entry name" value="Kinase-like_dom_sf"/>
</dbReference>
<reference evidence="2" key="1">
    <citation type="submission" date="2023-03" db="EMBL/GenBank/DDBJ databases">
        <authorList>
            <person name="Julca I."/>
        </authorList>
    </citation>
    <scope>NUCLEOTIDE SEQUENCE</scope>
</reference>
<gene>
    <name evidence="2" type="ORF">OLC1_LOCUS21392</name>
</gene>
<evidence type="ECO:0000313" key="3">
    <source>
        <dbReference type="Proteomes" id="UP001161247"/>
    </source>
</evidence>
<dbReference type="SMART" id="SM00220">
    <property type="entry name" value="S_TKc"/>
    <property type="match status" value="1"/>
</dbReference>
<dbReference type="Proteomes" id="UP001161247">
    <property type="component" value="Chromosome 8"/>
</dbReference>
<dbReference type="EMBL" id="OX459125">
    <property type="protein sequence ID" value="CAI9114730.1"/>
    <property type="molecule type" value="Genomic_DNA"/>
</dbReference>
<accession>A0AAV1E6K1</accession>
<proteinExistence type="predicted"/>
<name>A0AAV1E6K1_OLDCO</name>
<keyword evidence="3" id="KW-1185">Reference proteome</keyword>
<organism evidence="2 3">
    <name type="scientific">Oldenlandia corymbosa var. corymbosa</name>
    <dbReference type="NCBI Taxonomy" id="529605"/>
    <lineage>
        <taxon>Eukaryota</taxon>
        <taxon>Viridiplantae</taxon>
        <taxon>Streptophyta</taxon>
        <taxon>Embryophyta</taxon>
        <taxon>Tracheophyta</taxon>
        <taxon>Spermatophyta</taxon>
        <taxon>Magnoliopsida</taxon>
        <taxon>eudicotyledons</taxon>
        <taxon>Gunneridae</taxon>
        <taxon>Pentapetalae</taxon>
        <taxon>asterids</taxon>
        <taxon>lamiids</taxon>
        <taxon>Gentianales</taxon>
        <taxon>Rubiaceae</taxon>
        <taxon>Rubioideae</taxon>
        <taxon>Spermacoceae</taxon>
        <taxon>Hedyotis-Oldenlandia complex</taxon>
        <taxon>Oldenlandia</taxon>
    </lineage>
</organism>
<dbReference type="PANTHER" id="PTHR48011:SF86">
    <property type="entry name" value="MITOGEN-ACTIVATED PROTEIN KINASE 4-LIKE"/>
    <property type="match status" value="1"/>
</dbReference>
<dbReference type="InterPro" id="IPR008271">
    <property type="entry name" value="Ser/Thr_kinase_AS"/>
</dbReference>
<dbReference type="InterPro" id="IPR052751">
    <property type="entry name" value="Plant_MAPKKK"/>
</dbReference>
<evidence type="ECO:0000259" key="1">
    <source>
        <dbReference type="PROSITE" id="PS50011"/>
    </source>
</evidence>
<dbReference type="PROSITE" id="PS50011">
    <property type="entry name" value="PROTEIN_KINASE_DOM"/>
    <property type="match status" value="1"/>
</dbReference>
<dbReference type="PROSITE" id="PS00108">
    <property type="entry name" value="PROTEIN_KINASE_ST"/>
    <property type="match status" value="1"/>
</dbReference>
<dbReference type="Pfam" id="PF00069">
    <property type="entry name" value="Pkinase"/>
    <property type="match status" value="1"/>
</dbReference>
<sequence>MWEKKEELGAGEFCTVYLASYKSSSGNSIAAVKTARLDESTGLEKEARLLKELNGNPYVLQCYGEAISFEEDCGHVYSLFLEYANGGSLSDLIARYDYKMSESDVAKYTFMLLKGLSYIHEKGLIHCDIKPENILVFVDEEGYSYLKLADFGESMKVGEKKTRFRGDPSYRPPESIKEGIEGPSADIWSLGYTVLKMMMGRKQIWKDYNHSEPAEIPNHVSETGKDFLMRCCFQVLPSSRWTADQLINHPFIQENIKEVIPILELKQRNFFKKNNHNPLGSWSATKGHLSPNLEPANLPVLCC</sequence>
<dbReference type="InterPro" id="IPR000719">
    <property type="entry name" value="Prot_kinase_dom"/>
</dbReference>
<dbReference type="Gene3D" id="1.10.510.10">
    <property type="entry name" value="Transferase(Phosphotransferase) domain 1"/>
    <property type="match status" value="1"/>
</dbReference>
<protein>
    <submittedName>
        <fullName evidence="2">OLC1v1015518C1</fullName>
    </submittedName>
</protein>
<dbReference type="AlphaFoldDB" id="A0AAV1E6K1"/>
<dbReference type="SUPFAM" id="SSF56112">
    <property type="entry name" value="Protein kinase-like (PK-like)"/>
    <property type="match status" value="1"/>
</dbReference>
<feature type="domain" description="Protein kinase" evidence="1">
    <location>
        <begin position="2"/>
        <end position="252"/>
    </location>
</feature>